<dbReference type="InterPro" id="IPR052412">
    <property type="entry name" value="CC-Dev_Transcription_Reg"/>
</dbReference>
<evidence type="ECO:0000256" key="2">
    <source>
        <dbReference type="ARBA" id="ARBA00023015"/>
    </source>
</evidence>
<keyword evidence="4" id="KW-0804">Transcription</keyword>
<feature type="compositionally biased region" description="Basic and acidic residues" evidence="6">
    <location>
        <begin position="22"/>
        <end position="39"/>
    </location>
</feature>
<gene>
    <name evidence="8" type="ORF">KUTeg_009120</name>
</gene>
<evidence type="ECO:0000259" key="7">
    <source>
        <dbReference type="Pfam" id="PF25981"/>
    </source>
</evidence>
<name>A0ABQ9F7M6_TEGGR</name>
<feature type="compositionally biased region" description="Low complexity" evidence="6">
    <location>
        <begin position="1041"/>
        <end position="1058"/>
    </location>
</feature>
<feature type="compositionally biased region" description="Polar residues" evidence="6">
    <location>
        <begin position="7"/>
        <end position="21"/>
    </location>
</feature>
<dbReference type="Proteomes" id="UP001217089">
    <property type="component" value="Unassembled WGS sequence"/>
</dbReference>
<dbReference type="Pfam" id="PF25981">
    <property type="entry name" value="HTH_Cic_C"/>
    <property type="match status" value="1"/>
</dbReference>
<evidence type="ECO:0000313" key="8">
    <source>
        <dbReference type="EMBL" id="KAJ8313334.1"/>
    </source>
</evidence>
<dbReference type="PANTHER" id="PTHR13059:SF13">
    <property type="entry name" value="PROTEIN CAPICUA HOMOLOG"/>
    <property type="match status" value="1"/>
</dbReference>
<feature type="domain" description="Protein capicua homolog-like C-terminal tri-helical" evidence="7">
    <location>
        <begin position="963"/>
        <end position="994"/>
    </location>
</feature>
<keyword evidence="9" id="KW-1185">Reference proteome</keyword>
<feature type="compositionally biased region" description="Polar residues" evidence="6">
    <location>
        <begin position="1027"/>
        <end position="1040"/>
    </location>
</feature>
<comment type="caution">
    <text evidence="8">The sequence shown here is derived from an EMBL/GenBank/DDBJ whole genome shotgun (WGS) entry which is preliminary data.</text>
</comment>
<keyword evidence="2" id="KW-0805">Transcription regulation</keyword>
<feature type="region of interest" description="Disordered" evidence="6">
    <location>
        <begin position="736"/>
        <end position="866"/>
    </location>
</feature>
<organism evidence="8 9">
    <name type="scientific">Tegillarca granosa</name>
    <name type="common">Malaysian cockle</name>
    <name type="synonym">Anadara granosa</name>
    <dbReference type="NCBI Taxonomy" id="220873"/>
    <lineage>
        <taxon>Eukaryota</taxon>
        <taxon>Metazoa</taxon>
        <taxon>Spiralia</taxon>
        <taxon>Lophotrochozoa</taxon>
        <taxon>Mollusca</taxon>
        <taxon>Bivalvia</taxon>
        <taxon>Autobranchia</taxon>
        <taxon>Pteriomorphia</taxon>
        <taxon>Arcoida</taxon>
        <taxon>Arcoidea</taxon>
        <taxon>Arcidae</taxon>
        <taxon>Tegillarca</taxon>
    </lineage>
</organism>
<evidence type="ECO:0000256" key="5">
    <source>
        <dbReference type="ARBA" id="ARBA00023242"/>
    </source>
</evidence>
<dbReference type="PANTHER" id="PTHR13059">
    <property type="entry name" value="HMG-BOX TRANSCRIPTION FACTOR BBX"/>
    <property type="match status" value="1"/>
</dbReference>
<keyword evidence="1" id="KW-0597">Phosphoprotein</keyword>
<evidence type="ECO:0000256" key="6">
    <source>
        <dbReference type="SAM" id="MobiDB-lite"/>
    </source>
</evidence>
<accession>A0ABQ9F7M6</accession>
<keyword evidence="5" id="KW-0539">Nucleus</keyword>
<evidence type="ECO:0000256" key="4">
    <source>
        <dbReference type="ARBA" id="ARBA00023163"/>
    </source>
</evidence>
<feature type="compositionally biased region" description="Polar residues" evidence="6">
    <location>
        <begin position="707"/>
        <end position="722"/>
    </location>
</feature>
<reference evidence="8 9" key="1">
    <citation type="submission" date="2022-12" db="EMBL/GenBank/DDBJ databases">
        <title>Chromosome-level genome of Tegillarca granosa.</title>
        <authorList>
            <person name="Kim J."/>
        </authorList>
    </citation>
    <scope>NUCLEOTIDE SEQUENCE [LARGE SCALE GENOMIC DNA]</scope>
    <source>
        <strain evidence="8">Teg-2019</strain>
        <tissue evidence="8">Adductor muscle</tissue>
    </source>
</reference>
<feature type="compositionally biased region" description="Polar residues" evidence="6">
    <location>
        <begin position="843"/>
        <end position="857"/>
    </location>
</feature>
<dbReference type="InterPro" id="IPR058606">
    <property type="entry name" value="HTH_Cic_C"/>
</dbReference>
<feature type="compositionally biased region" description="Polar residues" evidence="6">
    <location>
        <begin position="736"/>
        <end position="748"/>
    </location>
</feature>
<feature type="compositionally biased region" description="Low complexity" evidence="6">
    <location>
        <begin position="1003"/>
        <end position="1018"/>
    </location>
</feature>
<keyword evidence="3" id="KW-0238">DNA-binding</keyword>
<sequence>MNKLGVRSSNANKTDQLQSVNESDKTRDSSQHHLSVSKETEEETSDDERMVIDEQKNEGIVLMLSVTNTYQKSSRITRTGKTDITGSPEDALRYEKLIPRPSSVGSSFQPKGAVFQAKPKHSRIGSLSDFRLLDSLGQMSDLSPSTVGVQHSLTESIATQDRLPVTQHHTMKMGQMKIHNITMTTQQDKKQIILSSNTQTMLGNGQGPIMGKITQKGPKGIKQQQLSELQPASTPPSIQLSRQVTTSSVQLMAATQAMVTNAYQGSTVVAPTYTTTGKPITTPVPIASKPIVSMQQSGMSMSVLSSGVQQPVTVNSAYANLNVQQQPNTLLQKTQQNTGNMKNVGAILVQNIPSSQYGIGYVGVPSPNLVKSSTSQTVHTNVSGGFITTTLRNIAPPHNTNQNNQNLSTPTQTAAPATLLTNIILKTNQTPPPPQTVQTVQQQPQAVTQAIGLPAGNLQPTHVQYILPSVRVATPNGGKMQNVLQMALPGTPVQQGNIQLTFAGQGNQSHTPIHSPLPQQIQANQANIQPSPQPVATGKFHFAPSGNGIKLAAVTNMPNQGKFIPAQQTANIINTQQNLASPLVLNSAVATNKQQNIPVVTQLVNVNQNPSILASPNQNAKLQTSQPIVSVATPIQQQSHLQGQLQGVYKSQTMTPLSTESKSEIGYVSGTNQSRPHKVKATIAMIPVATESLQKNTTVMMPKPACPTTSPRTLPSPQQNLSPIPLGLYQNVQHDQNVHFSPPSSNQHKPQRPSPLVLSSEPLQSQDTSEIRDERTEETEEKDQETDAKPQRSCKGKKYKEIVAGMSPARRERKSSRGSGSGEEKSPSLPVTDQQESQKEVVPSSTSTPLVTITEPTSAGPITPSPQAHRARAYGFICFMRFGFLFIVLQEVLAFLIQNSLYLQCICYLLFDRVLKEVDFDKQFEELPQFLPEKSEMMSPLPQSPRGILNNYKKKRKVSSLGQATAVFQAEHASIFPTKVCLQLKIREVRQKMMAQSAAVEKAAGAPGPSGSTPSSPAVTLSIPPDSAQNDVPTSMSSEDSNSGTASSAGGTSARTVI</sequence>
<evidence type="ECO:0000313" key="9">
    <source>
        <dbReference type="Proteomes" id="UP001217089"/>
    </source>
</evidence>
<feature type="region of interest" description="Disordered" evidence="6">
    <location>
        <begin position="695"/>
        <end position="724"/>
    </location>
</feature>
<evidence type="ECO:0000256" key="1">
    <source>
        <dbReference type="ARBA" id="ARBA00022553"/>
    </source>
</evidence>
<evidence type="ECO:0000256" key="3">
    <source>
        <dbReference type="ARBA" id="ARBA00023125"/>
    </source>
</evidence>
<dbReference type="EMBL" id="JARBDR010000376">
    <property type="protein sequence ID" value="KAJ8313334.1"/>
    <property type="molecule type" value="Genomic_DNA"/>
</dbReference>
<feature type="region of interest" description="Disordered" evidence="6">
    <location>
        <begin position="1000"/>
        <end position="1058"/>
    </location>
</feature>
<proteinExistence type="predicted"/>
<feature type="region of interest" description="Disordered" evidence="6">
    <location>
        <begin position="1"/>
        <end position="51"/>
    </location>
</feature>
<protein>
    <recommendedName>
        <fullName evidence="7">Protein capicua homolog-like C-terminal tri-helical domain-containing protein</fullName>
    </recommendedName>
</protein>